<evidence type="ECO:0000313" key="2">
    <source>
        <dbReference type="Proteomes" id="UP000768646"/>
    </source>
</evidence>
<keyword evidence="2" id="KW-1185">Reference proteome</keyword>
<organism evidence="1 2">
    <name type="scientific">Pneumocystis oryctolagi</name>
    <dbReference type="NCBI Taxonomy" id="42067"/>
    <lineage>
        <taxon>Eukaryota</taxon>
        <taxon>Fungi</taxon>
        <taxon>Dikarya</taxon>
        <taxon>Ascomycota</taxon>
        <taxon>Taphrinomycotina</taxon>
        <taxon>Pneumocystomycetes</taxon>
        <taxon>Pneumocystaceae</taxon>
        <taxon>Pneumocystis</taxon>
    </lineage>
</organism>
<protein>
    <submittedName>
        <fullName evidence="1">Uncharacterized protein</fullName>
    </submittedName>
</protein>
<sequence>MRKSKNVKIFRKSRYENNSDTMFPGLSLNIDKKDEEEKILEEKVFGDINPFNEELKNALSETCDFHDSKTFNDDSIDFSLLQDHELFYVDTSANEEKYDYSLRKSSSLGICTERFAWEDSDDERLTISLVSVGRLRKLRKSETDDVVNGREYCMRLREQFERINPVPDWAVSTSLDDRDLEQKDDDCGFFDDSESVDEFNTPNNSLKSLLKSSEGYIRKTPLSALPPTIIDIRRLRDVNFLSSSKSAISSLSFHPFYPLLLSGGRDRVLRIFHVDGDVNPLVSSVHIRSCSIETAVFHPNDNKIMVGGRKKYFYIWDLESGDIRKVSRTYGHDDIQTTMENFSLSPCGRFIGIVGNGGWFSVLSSNTGQWITGFKVEGQISSISWLKSGKEVCIACRNGWIWEWDILSQKILSRWNDDGNISVTKISLGGFDDRWVAVGSNTGIVNVYDRRNLLGESNRPSLYKTLDHLTTSINALEFSSDGQILAMASREKRDFLRLVHFPTGSVYKNWPTASTPLGRISVIKFSPLGSEITIGNETGKIGLWRFAHYYS</sequence>
<dbReference type="EMBL" id="JABTEG010000010">
    <property type="protein sequence ID" value="KAG4304204.1"/>
    <property type="molecule type" value="Genomic_DNA"/>
</dbReference>
<reference evidence="1 2" key="1">
    <citation type="journal article" date="2021" name="Commun. Biol.">
        <title>Genomic insights into the host specific adaptation of the Pneumocystis genus.</title>
        <authorList>
            <person name="Cisse O.H."/>
            <person name="Ma L."/>
            <person name="Dekker J.P."/>
            <person name="Khil P.P."/>
            <person name="Youn J.-H."/>
            <person name="Brenchley J.M."/>
            <person name="Blair R."/>
            <person name="Pahar B."/>
            <person name="Chabe M."/>
            <person name="Van Rompay K.K.A."/>
            <person name="Keesler R."/>
            <person name="Sukura A."/>
            <person name="Hirsch V."/>
            <person name="Kutty G."/>
            <person name="Liu Y."/>
            <person name="Peng L."/>
            <person name="Chen J."/>
            <person name="Song J."/>
            <person name="Weissenbacher-Lang C."/>
            <person name="Xu J."/>
            <person name="Upham N.S."/>
            <person name="Stajich J.E."/>
            <person name="Cuomo C.A."/>
            <person name="Cushion M.T."/>
            <person name="Kovacs J.A."/>
        </authorList>
    </citation>
    <scope>NUCLEOTIDE SEQUENCE [LARGE SCALE GENOMIC DNA]</scope>
    <source>
        <strain evidence="1 2">RABM</strain>
    </source>
</reference>
<comment type="caution">
    <text evidence="1">The sequence shown here is derived from an EMBL/GenBank/DDBJ whole genome shotgun (WGS) entry which is preliminary data.</text>
</comment>
<name>A0ACB7CGN2_9ASCO</name>
<proteinExistence type="predicted"/>
<gene>
    <name evidence="1" type="ORF">PORY_002385</name>
</gene>
<dbReference type="Proteomes" id="UP000768646">
    <property type="component" value="Unassembled WGS sequence"/>
</dbReference>
<evidence type="ECO:0000313" key="1">
    <source>
        <dbReference type="EMBL" id="KAG4304204.1"/>
    </source>
</evidence>
<accession>A0ACB7CGN2</accession>